<evidence type="ECO:0000313" key="3">
    <source>
        <dbReference type="Proteomes" id="UP001183420"/>
    </source>
</evidence>
<dbReference type="InterPro" id="IPR045745">
    <property type="entry name" value="HTH_58_Actinobacteria-type"/>
</dbReference>
<proteinExistence type="predicted"/>
<gene>
    <name evidence="2" type="ORF">RNC47_03540</name>
</gene>
<protein>
    <submittedName>
        <fullName evidence="2">Helix-turn-helix domain-containing protein</fullName>
    </submittedName>
</protein>
<feature type="domain" description="Helix-turn-helix" evidence="1">
    <location>
        <begin position="2"/>
        <end position="45"/>
    </location>
</feature>
<dbReference type="RefSeq" id="WP_311595395.1">
    <property type="nucleotide sequence ID" value="NZ_JAVREM010000002.1"/>
</dbReference>
<accession>A0ABU2LIJ0</accession>
<dbReference type="EMBL" id="JAVREM010000002">
    <property type="protein sequence ID" value="MDT0317411.1"/>
    <property type="molecule type" value="Genomic_DNA"/>
</dbReference>
<reference evidence="3" key="1">
    <citation type="submission" date="2023-07" db="EMBL/GenBank/DDBJ databases">
        <title>30 novel species of actinomycetes from the DSMZ collection.</title>
        <authorList>
            <person name="Nouioui I."/>
        </authorList>
    </citation>
    <scope>NUCLEOTIDE SEQUENCE [LARGE SCALE GENOMIC DNA]</scope>
    <source>
        <strain evidence="3">DSM 44918</strain>
    </source>
</reference>
<sequence>MSADHKKKCKSGQSIRDLLVEIERSYGFIHRLLDEADVTFRSRGGL</sequence>
<evidence type="ECO:0000313" key="2">
    <source>
        <dbReference type="EMBL" id="MDT0317411.1"/>
    </source>
</evidence>
<keyword evidence="3" id="KW-1185">Reference proteome</keyword>
<organism evidence="2 3">
    <name type="scientific">Streptomyces millisiae</name>
    <dbReference type="NCBI Taxonomy" id="3075542"/>
    <lineage>
        <taxon>Bacteria</taxon>
        <taxon>Bacillati</taxon>
        <taxon>Actinomycetota</taxon>
        <taxon>Actinomycetes</taxon>
        <taxon>Kitasatosporales</taxon>
        <taxon>Streptomycetaceae</taxon>
        <taxon>Streptomyces</taxon>
    </lineage>
</organism>
<dbReference type="Proteomes" id="UP001183420">
    <property type="component" value="Unassembled WGS sequence"/>
</dbReference>
<name>A0ABU2LIJ0_9ACTN</name>
<dbReference type="Pfam" id="PF19575">
    <property type="entry name" value="HTH_58"/>
    <property type="match status" value="1"/>
</dbReference>
<comment type="caution">
    <text evidence="2">The sequence shown here is derived from an EMBL/GenBank/DDBJ whole genome shotgun (WGS) entry which is preliminary data.</text>
</comment>
<evidence type="ECO:0000259" key="1">
    <source>
        <dbReference type="Pfam" id="PF19575"/>
    </source>
</evidence>